<dbReference type="PROSITE" id="PS50853">
    <property type="entry name" value="FN3"/>
    <property type="match status" value="2"/>
</dbReference>
<sequence length="593" mass="63809">MLRASRWQSTPATPSRSHGVLLQGSQAIGSRGVHLLRVQWTVCRLTGRHSRIALRAYTLTQCIPLIFMQSTETWKGAAVAITISTGSTDYNGDEGIRNLRAINIASNSVRISWAASARATGYNIYWVRIPGGQQMSQMVQADLTSYLLEGLQESTTYVIRVAPMFANRDGRSSSISVRTQDLPKIKFLQAMDVTDDSIRLSWPLVTGATSYQLTWRLVSGVYQQQQKVLPANVSSYQVGPLQAGRAYLFIVRPFFGQRLGPARTITERTVCSRARADIVFLMDGSGSIGSAFQRIKEFAFRIVSYFPHVGPNSTQFAAVQYSENAQVEFPLNRFSDRNSVLKAIRTIRFQGGDTKAGHAIQFAVRKTFFGGQGARYDVPRLLVVMTDGRSQDNVALPARNAYNQGVLVFAVGAADSDQMQLQLIGQAGPGHRSVFYIDDPAVIMSTEEDLVEALCSAAGHSVPPVTPTPPTIPCVPCPPGDEGQPGLNGAPGIRGIPGYPGRPGQPGPSIINNGSIIEKGDRGDRGWPGRDGTPGTVGLSGRRGFPGSPGPPGLPGIPGLAGQQGLPGQKGQQGLKGDLGDGNLYSCHSWTSR</sequence>
<dbReference type="Gene3D" id="2.60.40.10">
    <property type="entry name" value="Immunoglobulins"/>
    <property type="match status" value="2"/>
</dbReference>
<dbReference type="FunFam" id="3.40.50.410:FF:000004">
    <property type="entry name" value="collagen alpha-6(VI) chain"/>
    <property type="match status" value="1"/>
</dbReference>
<keyword evidence="3" id="KW-0272">Extracellular matrix</keyword>
<keyword evidence="6" id="KW-0130">Cell adhesion</keyword>
<feature type="compositionally biased region" description="Basic and acidic residues" evidence="8">
    <location>
        <begin position="518"/>
        <end position="528"/>
    </location>
</feature>
<evidence type="ECO:0000259" key="10">
    <source>
        <dbReference type="PROSITE" id="PS50853"/>
    </source>
</evidence>
<dbReference type="InterPro" id="IPR036465">
    <property type="entry name" value="vWFA_dom_sf"/>
</dbReference>
<dbReference type="Pfam" id="PF00092">
    <property type="entry name" value="VWA"/>
    <property type="match status" value="1"/>
</dbReference>
<reference evidence="11" key="2">
    <citation type="submission" date="2025-09" db="UniProtKB">
        <authorList>
            <consortium name="Ensembl"/>
        </authorList>
    </citation>
    <scope>IDENTIFICATION</scope>
</reference>
<feature type="compositionally biased region" description="Low complexity" evidence="8">
    <location>
        <begin position="530"/>
        <end position="546"/>
    </location>
</feature>
<dbReference type="CDD" id="cd00063">
    <property type="entry name" value="FN3"/>
    <property type="match status" value="2"/>
</dbReference>
<evidence type="ECO:0000256" key="6">
    <source>
        <dbReference type="ARBA" id="ARBA00022889"/>
    </source>
</evidence>
<evidence type="ECO:0000256" key="5">
    <source>
        <dbReference type="ARBA" id="ARBA00022737"/>
    </source>
</evidence>
<dbReference type="PRINTS" id="PR00453">
    <property type="entry name" value="VWFADOMAIN"/>
</dbReference>
<dbReference type="Proteomes" id="UP000694388">
    <property type="component" value="Unplaced"/>
</dbReference>
<evidence type="ECO:0000256" key="1">
    <source>
        <dbReference type="ARBA" id="ARBA00004498"/>
    </source>
</evidence>
<evidence type="ECO:0000313" key="11">
    <source>
        <dbReference type="Ensembl" id="ENSEBUP00000016656.1"/>
    </source>
</evidence>
<dbReference type="Pfam" id="PF00041">
    <property type="entry name" value="fn3"/>
    <property type="match status" value="1"/>
</dbReference>
<evidence type="ECO:0000256" key="3">
    <source>
        <dbReference type="ARBA" id="ARBA00022530"/>
    </source>
</evidence>
<evidence type="ECO:0000256" key="4">
    <source>
        <dbReference type="ARBA" id="ARBA00022729"/>
    </source>
</evidence>
<dbReference type="Ensembl" id="ENSEBUT00000017231.1">
    <property type="protein sequence ID" value="ENSEBUP00000016656.1"/>
    <property type="gene ID" value="ENSEBUG00000010434.1"/>
</dbReference>
<name>A0A8C4QLD0_EPTBU</name>
<dbReference type="InterPro" id="IPR036116">
    <property type="entry name" value="FN3_sf"/>
</dbReference>
<protein>
    <submittedName>
        <fullName evidence="11">Uncharacterized protein</fullName>
    </submittedName>
</protein>
<dbReference type="Gene3D" id="3.40.50.410">
    <property type="entry name" value="von Willebrand factor, type A domain"/>
    <property type="match status" value="1"/>
</dbReference>
<dbReference type="OMA" id="KFIATIC"/>
<evidence type="ECO:0000256" key="2">
    <source>
        <dbReference type="ARBA" id="ARBA00022525"/>
    </source>
</evidence>
<dbReference type="PANTHER" id="PTHR24020:SF84">
    <property type="entry name" value="VWFA DOMAIN-CONTAINING PROTEIN"/>
    <property type="match status" value="1"/>
</dbReference>
<dbReference type="SUPFAM" id="SSF53300">
    <property type="entry name" value="vWA-like"/>
    <property type="match status" value="1"/>
</dbReference>
<dbReference type="InterPro" id="IPR003961">
    <property type="entry name" value="FN3_dom"/>
</dbReference>
<accession>A0A8C4QLD0</accession>
<feature type="compositionally biased region" description="Low complexity" evidence="8">
    <location>
        <begin position="557"/>
        <end position="584"/>
    </location>
</feature>
<dbReference type="PANTHER" id="PTHR24020">
    <property type="entry name" value="COLLAGEN ALPHA"/>
    <property type="match status" value="1"/>
</dbReference>
<reference evidence="11" key="1">
    <citation type="submission" date="2025-08" db="UniProtKB">
        <authorList>
            <consortium name="Ensembl"/>
        </authorList>
    </citation>
    <scope>IDENTIFICATION</scope>
</reference>
<dbReference type="GeneTree" id="ENSGT00940000153769"/>
<dbReference type="PROSITE" id="PS50234">
    <property type="entry name" value="VWFA"/>
    <property type="match status" value="1"/>
</dbReference>
<dbReference type="SUPFAM" id="SSF49265">
    <property type="entry name" value="Fibronectin type III"/>
    <property type="match status" value="1"/>
</dbReference>
<dbReference type="InterPro" id="IPR013783">
    <property type="entry name" value="Ig-like_fold"/>
</dbReference>
<dbReference type="InterPro" id="IPR050525">
    <property type="entry name" value="ECM_Assembly_Org"/>
</dbReference>
<feature type="region of interest" description="Disordered" evidence="8">
    <location>
        <begin position="496"/>
        <end position="593"/>
    </location>
</feature>
<evidence type="ECO:0000313" key="12">
    <source>
        <dbReference type="Proteomes" id="UP000694388"/>
    </source>
</evidence>
<feature type="domain" description="Fibronectin type-III" evidence="10">
    <location>
        <begin position="185"/>
        <end position="273"/>
    </location>
</feature>
<dbReference type="Pfam" id="PF01391">
    <property type="entry name" value="Collagen"/>
    <property type="match status" value="1"/>
</dbReference>
<organism evidence="11 12">
    <name type="scientific">Eptatretus burgeri</name>
    <name type="common">Inshore hagfish</name>
    <dbReference type="NCBI Taxonomy" id="7764"/>
    <lineage>
        <taxon>Eukaryota</taxon>
        <taxon>Metazoa</taxon>
        <taxon>Chordata</taxon>
        <taxon>Craniata</taxon>
        <taxon>Vertebrata</taxon>
        <taxon>Cyclostomata</taxon>
        <taxon>Myxini</taxon>
        <taxon>Myxiniformes</taxon>
        <taxon>Myxinidae</taxon>
        <taxon>Eptatretinae</taxon>
        <taxon>Eptatretus</taxon>
    </lineage>
</organism>
<feature type="domain" description="Fibronectin type-III" evidence="10">
    <location>
        <begin position="95"/>
        <end position="184"/>
    </location>
</feature>
<dbReference type="GO" id="GO:0007155">
    <property type="term" value="P:cell adhesion"/>
    <property type="evidence" value="ECO:0007669"/>
    <property type="project" value="UniProtKB-KW"/>
</dbReference>
<proteinExistence type="predicted"/>
<dbReference type="SMART" id="SM00327">
    <property type="entry name" value="VWA"/>
    <property type="match status" value="1"/>
</dbReference>
<evidence type="ECO:0000259" key="9">
    <source>
        <dbReference type="PROSITE" id="PS50234"/>
    </source>
</evidence>
<keyword evidence="12" id="KW-1185">Reference proteome</keyword>
<evidence type="ECO:0000256" key="7">
    <source>
        <dbReference type="ARBA" id="ARBA00023180"/>
    </source>
</evidence>
<dbReference type="InterPro" id="IPR002035">
    <property type="entry name" value="VWF_A"/>
</dbReference>
<comment type="subcellular location">
    <subcellularLocation>
        <location evidence="1">Secreted</location>
        <location evidence="1">Extracellular space</location>
        <location evidence="1">Extracellular matrix</location>
    </subcellularLocation>
</comment>
<keyword evidence="4" id="KW-0732">Signal</keyword>
<keyword evidence="7" id="KW-0325">Glycoprotein</keyword>
<dbReference type="InterPro" id="IPR008160">
    <property type="entry name" value="Collagen"/>
</dbReference>
<evidence type="ECO:0000256" key="8">
    <source>
        <dbReference type="SAM" id="MobiDB-lite"/>
    </source>
</evidence>
<keyword evidence="5" id="KW-0677">Repeat</keyword>
<keyword evidence="2" id="KW-0964">Secreted</keyword>
<dbReference type="AlphaFoldDB" id="A0A8C4QLD0"/>
<feature type="domain" description="VWFA" evidence="9">
    <location>
        <begin position="277"/>
        <end position="454"/>
    </location>
</feature>
<dbReference type="SMART" id="SM00060">
    <property type="entry name" value="FN3"/>
    <property type="match status" value="2"/>
</dbReference>